<keyword evidence="5" id="KW-1185">Reference proteome</keyword>
<evidence type="ECO:0000256" key="2">
    <source>
        <dbReference type="PIRSR" id="PIRSR640198-2"/>
    </source>
</evidence>
<evidence type="ECO:0000313" key="4">
    <source>
        <dbReference type="EMBL" id="KIY64880.1"/>
    </source>
</evidence>
<dbReference type="Proteomes" id="UP000054007">
    <property type="component" value="Unassembled WGS sequence"/>
</dbReference>
<accession>A0A0D7B3U5</accession>
<evidence type="ECO:0000313" key="5">
    <source>
        <dbReference type="Proteomes" id="UP000054007"/>
    </source>
</evidence>
<dbReference type="EMBL" id="KN880614">
    <property type="protein sequence ID" value="KIY64880.1"/>
    <property type="molecule type" value="Genomic_DNA"/>
</dbReference>
<sequence>MHTARFLPATLYQRYIPPGQTRSNTRRTVIVDLGTDGTGRRMKTDCCPYQRVDIELDEICERASKLLDDRSVHPFALASWLHVVLAGCHPFNDGNGRVCRLVASIPLIRAGYPMISVPLEHRDAYFRAIKKAHSGSHDALVESFVHGMLETLDKIQNI</sequence>
<dbReference type="InterPro" id="IPR003812">
    <property type="entry name" value="Fido"/>
</dbReference>
<proteinExistence type="predicted"/>
<dbReference type="STRING" id="1314674.A0A0D7B3U5"/>
<name>A0A0D7B3U5_9AGAR</name>
<dbReference type="PROSITE" id="PS51459">
    <property type="entry name" value="FIDO"/>
    <property type="match status" value="1"/>
</dbReference>
<evidence type="ECO:0000256" key="1">
    <source>
        <dbReference type="PIRSR" id="PIRSR640198-1"/>
    </source>
</evidence>
<dbReference type="GO" id="GO:0005524">
    <property type="term" value="F:ATP binding"/>
    <property type="evidence" value="ECO:0007669"/>
    <property type="project" value="UniProtKB-KW"/>
</dbReference>
<protein>
    <recommendedName>
        <fullName evidence="3">Fido domain-containing protein</fullName>
    </recommendedName>
</protein>
<feature type="active site" evidence="1">
    <location>
        <position position="89"/>
    </location>
</feature>
<keyword evidence="2" id="KW-0547">Nucleotide-binding</keyword>
<dbReference type="AlphaFoldDB" id="A0A0D7B3U5"/>
<dbReference type="Pfam" id="PF02661">
    <property type="entry name" value="Fic"/>
    <property type="match status" value="1"/>
</dbReference>
<reference evidence="4 5" key="1">
    <citation type="journal article" date="2015" name="Fungal Genet. Biol.">
        <title>Evolution of novel wood decay mechanisms in Agaricales revealed by the genome sequences of Fistulina hepatica and Cylindrobasidium torrendii.</title>
        <authorList>
            <person name="Floudas D."/>
            <person name="Held B.W."/>
            <person name="Riley R."/>
            <person name="Nagy L.G."/>
            <person name="Koehler G."/>
            <person name="Ransdell A.S."/>
            <person name="Younus H."/>
            <person name="Chow J."/>
            <person name="Chiniquy J."/>
            <person name="Lipzen A."/>
            <person name="Tritt A."/>
            <person name="Sun H."/>
            <person name="Haridas S."/>
            <person name="LaButti K."/>
            <person name="Ohm R.A."/>
            <person name="Kues U."/>
            <person name="Blanchette R.A."/>
            <person name="Grigoriev I.V."/>
            <person name="Minto R.E."/>
            <person name="Hibbett D.S."/>
        </authorList>
    </citation>
    <scope>NUCLEOTIDE SEQUENCE [LARGE SCALE GENOMIC DNA]</scope>
    <source>
        <strain evidence="4 5">FP15055 ss-10</strain>
    </source>
</reference>
<feature type="domain" description="Fido" evidence="3">
    <location>
        <begin position="1"/>
        <end position="150"/>
    </location>
</feature>
<dbReference type="SUPFAM" id="SSF140931">
    <property type="entry name" value="Fic-like"/>
    <property type="match status" value="1"/>
</dbReference>
<dbReference type="PANTHER" id="PTHR13504">
    <property type="entry name" value="FIDO DOMAIN-CONTAINING PROTEIN DDB_G0283145"/>
    <property type="match status" value="1"/>
</dbReference>
<dbReference type="InterPro" id="IPR040198">
    <property type="entry name" value="Fido_containing"/>
</dbReference>
<dbReference type="OrthoDB" id="439046at2759"/>
<keyword evidence="2" id="KW-0067">ATP-binding</keyword>
<organism evidence="4 5">
    <name type="scientific">Cylindrobasidium torrendii FP15055 ss-10</name>
    <dbReference type="NCBI Taxonomy" id="1314674"/>
    <lineage>
        <taxon>Eukaryota</taxon>
        <taxon>Fungi</taxon>
        <taxon>Dikarya</taxon>
        <taxon>Basidiomycota</taxon>
        <taxon>Agaricomycotina</taxon>
        <taxon>Agaricomycetes</taxon>
        <taxon>Agaricomycetidae</taxon>
        <taxon>Agaricales</taxon>
        <taxon>Marasmiineae</taxon>
        <taxon>Physalacriaceae</taxon>
        <taxon>Cylindrobasidium</taxon>
    </lineage>
</organism>
<gene>
    <name evidence="4" type="ORF">CYLTODRAFT_357772</name>
</gene>
<dbReference type="Gene3D" id="1.10.3290.10">
    <property type="entry name" value="Fido-like domain"/>
    <property type="match status" value="1"/>
</dbReference>
<dbReference type="InterPro" id="IPR036597">
    <property type="entry name" value="Fido-like_dom_sf"/>
</dbReference>
<feature type="binding site" evidence="2">
    <location>
        <begin position="93"/>
        <end position="100"/>
    </location>
    <ligand>
        <name>ATP</name>
        <dbReference type="ChEBI" id="CHEBI:30616"/>
    </ligand>
</feature>
<evidence type="ECO:0000259" key="3">
    <source>
        <dbReference type="PROSITE" id="PS51459"/>
    </source>
</evidence>
<dbReference type="PANTHER" id="PTHR13504:SF38">
    <property type="entry name" value="FIDO DOMAIN-CONTAINING PROTEIN"/>
    <property type="match status" value="1"/>
</dbReference>